<dbReference type="GO" id="GO:0008652">
    <property type="term" value="P:amino acid biosynthetic process"/>
    <property type="evidence" value="ECO:0007669"/>
    <property type="project" value="UniProtKB-KW"/>
</dbReference>
<evidence type="ECO:0000256" key="8">
    <source>
        <dbReference type="ARBA" id="ARBA00060613"/>
    </source>
</evidence>
<evidence type="ECO:0000259" key="10">
    <source>
        <dbReference type="Pfam" id="PF08501"/>
    </source>
</evidence>
<dbReference type="Gene3D" id="3.40.50.10860">
    <property type="entry name" value="Leucine Dehydrogenase, chain A, domain 1"/>
    <property type="match status" value="1"/>
</dbReference>
<evidence type="ECO:0000256" key="7">
    <source>
        <dbReference type="ARBA" id="ARBA00052329"/>
    </source>
</evidence>
<dbReference type="RefSeq" id="WP_078767219.1">
    <property type="nucleotide sequence ID" value="NZ_FUXZ01000024.1"/>
</dbReference>
<dbReference type="GO" id="GO:0019632">
    <property type="term" value="P:shikimate metabolic process"/>
    <property type="evidence" value="ECO:0007669"/>
    <property type="project" value="InterPro"/>
</dbReference>
<feature type="binding site" evidence="9">
    <location>
        <begin position="137"/>
        <end position="141"/>
    </location>
    <ligand>
        <name>NADP(+)</name>
        <dbReference type="ChEBI" id="CHEBI:58349"/>
    </ligand>
</feature>
<dbReference type="GO" id="GO:0004764">
    <property type="term" value="F:shikimate 3-dehydrogenase (NADP+) activity"/>
    <property type="evidence" value="ECO:0007669"/>
    <property type="project" value="UniProtKB-UniRule"/>
</dbReference>
<evidence type="ECO:0000256" key="4">
    <source>
        <dbReference type="ARBA" id="ARBA00023002"/>
    </source>
</evidence>
<comment type="function">
    <text evidence="9">Involved in the biosynthesis of the chorismate, which leads to the biosynthesis of aromatic amino acids. Catalyzes the reversible NADPH linked reduction of 3-dehydroshikimate (DHSA) to yield shikimate (SA).</text>
</comment>
<dbReference type="GO" id="GO:0050661">
    <property type="term" value="F:NADP binding"/>
    <property type="evidence" value="ECO:0007669"/>
    <property type="project" value="InterPro"/>
</dbReference>
<protein>
    <recommendedName>
        <fullName evidence="9">Shikimate dehydrogenase (NADP(+))</fullName>
        <shortName evidence="9">SDH</shortName>
        <ecNumber evidence="9">1.1.1.25</ecNumber>
    </recommendedName>
</protein>
<dbReference type="Gene3D" id="3.40.50.720">
    <property type="entry name" value="NAD(P)-binding Rossmann-like Domain"/>
    <property type="match status" value="1"/>
</dbReference>
<gene>
    <name evidence="9" type="primary">aroE</name>
    <name evidence="12" type="ORF">SAMN02745111_02414</name>
</gene>
<feature type="domain" description="Shikimate dehydrogenase substrate binding N-terminal" evidence="10">
    <location>
        <begin position="18"/>
        <end position="100"/>
    </location>
</feature>
<accession>A0A1T4W715</accession>
<dbReference type="AlphaFoldDB" id="A0A1T4W715"/>
<evidence type="ECO:0000313" key="12">
    <source>
        <dbReference type="EMBL" id="SKA72785.1"/>
    </source>
</evidence>
<feature type="active site" description="Proton acceptor" evidence="9">
    <location>
        <position position="77"/>
    </location>
</feature>
<feature type="binding site" evidence="9">
    <location>
        <begin position="26"/>
        <end position="28"/>
    </location>
    <ligand>
        <name>shikimate</name>
        <dbReference type="ChEBI" id="CHEBI:36208"/>
    </ligand>
</feature>
<sequence length="291" mass="32208">MANINEFTITGKTKVLCLFGSPVAHSISPMMHNEAFKLLDIDYRYFCFDVGENNLEQAFAAMRLFDFRGCNCTMPDKNRAYELVDKLSPEAKIIGACNTIVNDNGILTGHNTDGKGYMLSAKDAGFDLTGSTMTLMGAGGAATAIAVQAAFDGVKNINIFSIKDQFWGRAENLIKEINANTNCNAKLFEFNDDDLRESIKNSDILTNATSVGMAPNVDGCLIKDKSMLRSDLIVSDIIYNPRKTKLITMAEEVGCKTFNGMYMLLYQGAEAFRIWTGEDMPTEEIKKKYFS</sequence>
<dbReference type="PANTHER" id="PTHR21089">
    <property type="entry name" value="SHIKIMATE DEHYDROGENASE"/>
    <property type="match status" value="1"/>
</dbReference>
<feature type="binding site" evidence="9">
    <location>
        <position position="113"/>
    </location>
    <ligand>
        <name>shikimate</name>
        <dbReference type="ChEBI" id="CHEBI:36208"/>
    </ligand>
</feature>
<dbReference type="CDD" id="cd01065">
    <property type="entry name" value="NAD_bind_Shikimate_DH"/>
    <property type="match status" value="1"/>
</dbReference>
<dbReference type="Proteomes" id="UP000190814">
    <property type="component" value="Unassembled WGS sequence"/>
</dbReference>
<dbReference type="PANTHER" id="PTHR21089:SF1">
    <property type="entry name" value="BIFUNCTIONAL 3-DEHYDROQUINATE DEHYDRATASE_SHIKIMATE DEHYDROGENASE, CHLOROPLASTIC"/>
    <property type="match status" value="1"/>
</dbReference>
<evidence type="ECO:0000259" key="11">
    <source>
        <dbReference type="Pfam" id="PF18317"/>
    </source>
</evidence>
<dbReference type="FunFam" id="3.40.50.720:FF:000086">
    <property type="entry name" value="Quinate/shikimate dehydrogenase"/>
    <property type="match status" value="1"/>
</dbReference>
<comment type="caution">
    <text evidence="9">Lacks conserved residue(s) required for the propagation of feature annotation.</text>
</comment>
<dbReference type="Pfam" id="PF18317">
    <property type="entry name" value="SDH_C"/>
    <property type="match status" value="1"/>
</dbReference>
<dbReference type="GO" id="GO:0030266">
    <property type="term" value="F:quinate 3-dehydrogenase (NAD+) activity"/>
    <property type="evidence" value="ECO:0007669"/>
    <property type="project" value="UniProtKB-EC"/>
</dbReference>
<dbReference type="SUPFAM" id="SSF51735">
    <property type="entry name" value="NAD(P)-binding Rossmann-fold domains"/>
    <property type="match status" value="1"/>
</dbReference>
<feature type="binding site" evidence="9">
    <location>
        <position position="267"/>
    </location>
    <ligand>
        <name>shikimate</name>
        <dbReference type="ChEBI" id="CHEBI:36208"/>
    </ligand>
</feature>
<dbReference type="Pfam" id="PF08501">
    <property type="entry name" value="Shikimate_dh_N"/>
    <property type="match status" value="1"/>
</dbReference>
<evidence type="ECO:0000256" key="1">
    <source>
        <dbReference type="ARBA" id="ARBA00004871"/>
    </source>
</evidence>
<dbReference type="GO" id="GO:0009073">
    <property type="term" value="P:aromatic amino acid family biosynthetic process"/>
    <property type="evidence" value="ECO:0007669"/>
    <property type="project" value="UniProtKB-KW"/>
</dbReference>
<evidence type="ECO:0000256" key="3">
    <source>
        <dbReference type="ARBA" id="ARBA00022857"/>
    </source>
</evidence>
<feature type="binding site" evidence="9">
    <location>
        <position position="73"/>
    </location>
    <ligand>
        <name>shikimate</name>
        <dbReference type="ChEBI" id="CHEBI:36208"/>
    </ligand>
</feature>
<organism evidence="12 13">
    <name type="scientific">Eubacterium uniforme</name>
    <dbReference type="NCBI Taxonomy" id="39495"/>
    <lineage>
        <taxon>Bacteria</taxon>
        <taxon>Bacillati</taxon>
        <taxon>Bacillota</taxon>
        <taxon>Clostridia</taxon>
        <taxon>Eubacteriales</taxon>
        <taxon>Eubacteriaceae</taxon>
        <taxon>Eubacterium</taxon>
    </lineage>
</organism>
<feature type="binding site" evidence="9">
    <location>
        <position position="239"/>
    </location>
    <ligand>
        <name>shikimate</name>
        <dbReference type="ChEBI" id="CHEBI:36208"/>
    </ligand>
</feature>
<dbReference type="InterPro" id="IPR013708">
    <property type="entry name" value="Shikimate_DH-bd_N"/>
</dbReference>
<keyword evidence="4 9" id="KW-0560">Oxidoreductase</keyword>
<feature type="binding site" evidence="9">
    <location>
        <position position="260"/>
    </location>
    <ligand>
        <name>NADP(+)</name>
        <dbReference type="ChEBI" id="CHEBI:58349"/>
    </ligand>
</feature>
<comment type="pathway">
    <text evidence="1 9">Metabolic intermediate biosynthesis; chorismate biosynthesis; chorismate from D-erythrose 4-phosphate and phosphoenolpyruvate: step 4/7.</text>
</comment>
<dbReference type="NCBIfam" id="TIGR00507">
    <property type="entry name" value="aroE"/>
    <property type="match status" value="1"/>
</dbReference>
<dbReference type="GO" id="GO:0052734">
    <property type="term" value="F:shikimate 3-dehydrogenase (NAD+) activity"/>
    <property type="evidence" value="ECO:0007669"/>
    <property type="project" value="RHEA"/>
</dbReference>
<feature type="binding site" evidence="9">
    <location>
        <position position="237"/>
    </location>
    <ligand>
        <name>NADP(+)</name>
        <dbReference type="ChEBI" id="CHEBI:58349"/>
    </ligand>
</feature>
<keyword evidence="2 9" id="KW-0028">Amino-acid biosynthesis</keyword>
<dbReference type="HAMAP" id="MF_00222">
    <property type="entry name" value="Shikimate_DH_AroE"/>
    <property type="match status" value="1"/>
</dbReference>
<dbReference type="InterPro" id="IPR036291">
    <property type="entry name" value="NAD(P)-bd_dom_sf"/>
</dbReference>
<evidence type="ECO:0000256" key="2">
    <source>
        <dbReference type="ARBA" id="ARBA00022605"/>
    </source>
</evidence>
<dbReference type="InterPro" id="IPR046346">
    <property type="entry name" value="Aminoacid_DH-like_N_sf"/>
</dbReference>
<evidence type="ECO:0000313" key="13">
    <source>
        <dbReference type="Proteomes" id="UP000190814"/>
    </source>
</evidence>
<name>A0A1T4W715_9FIRM</name>
<comment type="catalytic activity">
    <reaction evidence="7">
        <text>shikimate + NAD(+) = 3-dehydroshikimate + NADH + H(+)</text>
        <dbReference type="Rhea" id="RHEA:17741"/>
        <dbReference type="ChEBI" id="CHEBI:15378"/>
        <dbReference type="ChEBI" id="CHEBI:16630"/>
        <dbReference type="ChEBI" id="CHEBI:36208"/>
        <dbReference type="ChEBI" id="CHEBI:57540"/>
        <dbReference type="ChEBI" id="CHEBI:57945"/>
    </reaction>
</comment>
<dbReference type="SUPFAM" id="SSF53223">
    <property type="entry name" value="Aminoacid dehydrogenase-like, N-terminal domain"/>
    <property type="match status" value="1"/>
</dbReference>
<dbReference type="STRING" id="39495.SAMN02745111_02414"/>
<feature type="binding site" evidence="9">
    <location>
        <position position="98"/>
    </location>
    <ligand>
        <name>shikimate</name>
        <dbReference type="ChEBI" id="CHEBI:36208"/>
    </ligand>
</feature>
<proteinExistence type="inferred from homology"/>
<comment type="catalytic activity">
    <reaction evidence="9">
        <text>shikimate + NADP(+) = 3-dehydroshikimate + NADPH + H(+)</text>
        <dbReference type="Rhea" id="RHEA:17737"/>
        <dbReference type="ChEBI" id="CHEBI:15378"/>
        <dbReference type="ChEBI" id="CHEBI:16630"/>
        <dbReference type="ChEBI" id="CHEBI:36208"/>
        <dbReference type="ChEBI" id="CHEBI:57783"/>
        <dbReference type="ChEBI" id="CHEBI:58349"/>
        <dbReference type="EC" id="1.1.1.25"/>
    </reaction>
</comment>
<comment type="pathway">
    <text evidence="8">Aromatic compound metabolism; 3,4-dihydroxybenzoate biosynthesis; 3-dehydroquinate from D-quinate (NAD(+) route).</text>
</comment>
<dbReference type="InterPro" id="IPR041121">
    <property type="entry name" value="SDH_C"/>
</dbReference>
<comment type="catalytic activity">
    <reaction evidence="6">
        <text>L-quinate + NAD(+) = 3-dehydroquinate + NADH + H(+)</text>
        <dbReference type="Rhea" id="RHEA:22364"/>
        <dbReference type="ChEBI" id="CHEBI:15378"/>
        <dbReference type="ChEBI" id="CHEBI:29751"/>
        <dbReference type="ChEBI" id="CHEBI:32364"/>
        <dbReference type="ChEBI" id="CHEBI:57540"/>
        <dbReference type="ChEBI" id="CHEBI:57945"/>
        <dbReference type="EC" id="1.1.1.24"/>
    </reaction>
</comment>
<reference evidence="12 13" key="1">
    <citation type="submission" date="2017-02" db="EMBL/GenBank/DDBJ databases">
        <authorList>
            <person name="Peterson S.W."/>
        </authorList>
    </citation>
    <scope>NUCLEOTIDE SEQUENCE [LARGE SCALE GENOMIC DNA]</scope>
    <source>
        <strain evidence="12 13">ATCC 35992</strain>
    </source>
</reference>
<feature type="domain" description="SDH C-terminal" evidence="11">
    <location>
        <begin position="260"/>
        <end position="287"/>
    </location>
</feature>
<dbReference type="GO" id="GO:0009423">
    <property type="term" value="P:chorismate biosynthetic process"/>
    <property type="evidence" value="ECO:0007669"/>
    <property type="project" value="UniProtKB-UniRule"/>
</dbReference>
<evidence type="ECO:0000256" key="5">
    <source>
        <dbReference type="ARBA" id="ARBA00023141"/>
    </source>
</evidence>
<comment type="similarity">
    <text evidence="9">Belongs to the shikimate dehydrogenase family.</text>
</comment>
<comment type="subunit">
    <text evidence="9">Homodimer.</text>
</comment>
<evidence type="ECO:0000256" key="6">
    <source>
        <dbReference type="ARBA" id="ARBA00051639"/>
    </source>
</evidence>
<dbReference type="OrthoDB" id="9792692at2"/>
<keyword evidence="5 9" id="KW-0057">Aromatic amino acid biosynthesis</keyword>
<evidence type="ECO:0000256" key="9">
    <source>
        <dbReference type="HAMAP-Rule" id="MF_00222"/>
    </source>
</evidence>
<dbReference type="InterPro" id="IPR022893">
    <property type="entry name" value="Shikimate_DH_fam"/>
</dbReference>
<dbReference type="InterPro" id="IPR011342">
    <property type="entry name" value="Shikimate_DH"/>
</dbReference>
<keyword evidence="13" id="KW-1185">Reference proteome</keyword>
<keyword evidence="3 9" id="KW-0521">NADP</keyword>
<dbReference type="EC" id="1.1.1.25" evidence="9"/>
<dbReference type="UniPathway" id="UPA00053">
    <property type="reaction ID" value="UER00087"/>
</dbReference>
<dbReference type="EMBL" id="FUXZ01000024">
    <property type="protein sequence ID" value="SKA72785.1"/>
    <property type="molecule type" value="Genomic_DNA"/>
</dbReference>